<protein>
    <submittedName>
        <fullName evidence="1">Uncharacterized protein</fullName>
    </submittedName>
</protein>
<sequence>MDKRFLQAHREARWSLILTLAYLVAWVLFAYLPDNRPGLTGLPHWFELACLALPLLFIGLCWLMVRVVFRDVSLEDHDAK</sequence>
<evidence type="ECO:0000313" key="1">
    <source>
        <dbReference type="EMBL" id="ATZ92750.1"/>
    </source>
</evidence>
<dbReference type="AlphaFoldDB" id="A0A2K8QJ31"/>
<dbReference type="NCBIfam" id="NF007918">
    <property type="entry name" value="PRK10633.1"/>
    <property type="match status" value="1"/>
</dbReference>
<keyword evidence="2" id="KW-1185">Reference proteome</keyword>
<dbReference type="Proteomes" id="UP000231901">
    <property type="component" value="Chromosome"/>
</dbReference>
<dbReference type="InterPro" id="IPR010398">
    <property type="entry name" value="DUF997"/>
</dbReference>
<evidence type="ECO:0000313" key="2">
    <source>
        <dbReference type="Proteomes" id="UP000231901"/>
    </source>
</evidence>
<name>A0A2K8QJ31_9GAMM</name>
<dbReference type="GeneID" id="66563005"/>
<gene>
    <name evidence="1" type="ORF">CVE23_01435</name>
</gene>
<dbReference type="KEGG" id="dfn:CVE23_01435"/>
<accession>A0A2K8QJ31</accession>
<dbReference type="KEGG" id="ced:LH89_10825"/>
<reference evidence="2" key="1">
    <citation type="journal article" date="2018" name="Genome Announc.">
        <title>Complete genome sequence of a Dickeya fangzhongdai type strain causing bleeding canker of pear tree trunks.</title>
        <authorList>
            <person name="Zhao Y."/>
            <person name="Tian Y."/>
            <person name="Li X."/>
            <person name="Hu B."/>
        </authorList>
    </citation>
    <scope>NUCLEOTIDE SEQUENCE [LARGE SCALE GENOMIC DNA]</scope>
    <source>
        <strain evidence="2">DSM 101947</strain>
    </source>
</reference>
<dbReference type="EMBL" id="CP025003">
    <property type="protein sequence ID" value="ATZ92750.1"/>
    <property type="molecule type" value="Genomic_DNA"/>
</dbReference>
<dbReference type="PANTHER" id="PTHR39174:SF1">
    <property type="entry name" value="INNER MEMBRANE PROTEIN"/>
    <property type="match status" value="1"/>
</dbReference>
<dbReference type="RefSeq" id="WP_033570481.1">
    <property type="nucleotide sequence ID" value="NZ_BMJF01000011.1"/>
</dbReference>
<dbReference type="PANTHER" id="PTHR39174">
    <property type="entry name" value="INNER MEMBRANE PROTEIN-RELATED"/>
    <property type="match status" value="1"/>
</dbReference>
<dbReference type="Pfam" id="PF06196">
    <property type="entry name" value="DUF997"/>
    <property type="match status" value="1"/>
</dbReference>
<proteinExistence type="predicted"/>
<organism evidence="1 2">
    <name type="scientific">Dickeya fangzhongdai</name>
    <dbReference type="NCBI Taxonomy" id="1778540"/>
    <lineage>
        <taxon>Bacteria</taxon>
        <taxon>Pseudomonadati</taxon>
        <taxon>Pseudomonadota</taxon>
        <taxon>Gammaproteobacteria</taxon>
        <taxon>Enterobacterales</taxon>
        <taxon>Pectobacteriaceae</taxon>
        <taxon>Dickeya</taxon>
    </lineage>
</organism>